<dbReference type="EMBL" id="AFBM01000028">
    <property type="protein sequence ID" value="EGF50751.1"/>
    <property type="molecule type" value="Genomic_DNA"/>
</dbReference>
<reference evidence="1 2" key="1">
    <citation type="submission" date="2011-02" db="EMBL/GenBank/DDBJ databases">
        <authorList>
            <person name="Weinstock G."/>
            <person name="Sodergren E."/>
            <person name="Clifton S."/>
            <person name="Fulton L."/>
            <person name="Fulton B."/>
            <person name="Courtney L."/>
            <person name="Fronick C."/>
            <person name="Harrison M."/>
            <person name="Strong C."/>
            <person name="Farmer C."/>
            <person name="Delahaunty K."/>
            <person name="Markovic C."/>
            <person name="Hall O."/>
            <person name="Minx P."/>
            <person name="Tomlinson C."/>
            <person name="Mitreva M."/>
            <person name="Hou S."/>
            <person name="Chen J."/>
            <person name="Wollam A."/>
            <person name="Pepin K.H."/>
            <person name="Johnson M."/>
            <person name="Bhonagiri V."/>
            <person name="Zhang X."/>
            <person name="Suruliraj S."/>
            <person name="Warren W."/>
            <person name="Chinwalla A."/>
            <person name="Mardis E.R."/>
            <person name="Wilson R.K."/>
        </authorList>
    </citation>
    <scope>NUCLEOTIDE SEQUENCE [LARGE SCALE GENOMIC DNA]</scope>
    <source>
        <strain evidence="1 2">YIT 12056</strain>
    </source>
</reference>
<comment type="caution">
    <text evidence="1">The sequence shown here is derived from an EMBL/GenBank/DDBJ whole genome shotgun (WGS) entry which is preliminary data.</text>
</comment>
<evidence type="ECO:0000313" key="1">
    <source>
        <dbReference type="EMBL" id="EGF50751.1"/>
    </source>
</evidence>
<sequence length="42" mass="4650">MPATVKIACPASVFCCYISITRQLLPVSSDNFRYSAKPLLPF</sequence>
<gene>
    <name evidence="1" type="ORF">HMPREF9445_02345</name>
</gene>
<proteinExistence type="predicted"/>
<name>A0ABP2KS20_9BACE</name>
<protein>
    <submittedName>
        <fullName evidence="1">Uncharacterized protein</fullName>
    </submittedName>
</protein>
<dbReference type="Proteomes" id="UP000010321">
    <property type="component" value="Unassembled WGS sequence"/>
</dbReference>
<accession>A0ABP2KS20</accession>
<organism evidence="1 2">
    <name type="scientific">Bacteroides clarus YIT 12056</name>
    <dbReference type="NCBI Taxonomy" id="762984"/>
    <lineage>
        <taxon>Bacteria</taxon>
        <taxon>Pseudomonadati</taxon>
        <taxon>Bacteroidota</taxon>
        <taxon>Bacteroidia</taxon>
        <taxon>Bacteroidales</taxon>
        <taxon>Bacteroidaceae</taxon>
        <taxon>Bacteroides</taxon>
    </lineage>
</organism>
<evidence type="ECO:0000313" key="2">
    <source>
        <dbReference type="Proteomes" id="UP000010321"/>
    </source>
</evidence>
<keyword evidence="2" id="KW-1185">Reference proteome</keyword>